<keyword evidence="1" id="KW-0500">Molybdenum</keyword>
<dbReference type="SUPFAM" id="SSF56003">
    <property type="entry name" value="Molybdenum cofactor-binding domain"/>
    <property type="match status" value="1"/>
</dbReference>
<dbReference type="InterPro" id="IPR000674">
    <property type="entry name" value="Ald_Oxase/Xan_DH_a/b"/>
</dbReference>
<organism evidence="6 7">
    <name type="scientific">Ilumatobacter fluminis</name>
    <dbReference type="NCBI Taxonomy" id="467091"/>
    <lineage>
        <taxon>Bacteria</taxon>
        <taxon>Bacillati</taxon>
        <taxon>Actinomycetota</taxon>
        <taxon>Acidimicrobiia</taxon>
        <taxon>Acidimicrobiales</taxon>
        <taxon>Ilumatobacteraceae</taxon>
        <taxon>Ilumatobacter</taxon>
    </lineage>
</organism>
<dbReference type="Gene3D" id="3.90.1170.50">
    <property type="entry name" value="Aldehyde oxidase/xanthine dehydrogenase, a/b hammerhead"/>
    <property type="match status" value="1"/>
</dbReference>
<keyword evidence="7" id="KW-1185">Reference proteome</keyword>
<dbReference type="GO" id="GO:0005506">
    <property type="term" value="F:iron ion binding"/>
    <property type="evidence" value="ECO:0007669"/>
    <property type="project" value="InterPro"/>
</dbReference>
<comment type="caution">
    <text evidence="6">The sequence shown here is derived from an EMBL/GenBank/DDBJ whole genome shotgun (WGS) entry which is preliminary data.</text>
</comment>
<evidence type="ECO:0000256" key="1">
    <source>
        <dbReference type="ARBA" id="ARBA00022505"/>
    </source>
</evidence>
<comment type="cofactor">
    <cofactor evidence="3">
        <name>Mo-molybdopterin cytosine dinucleotide</name>
        <dbReference type="ChEBI" id="CHEBI:71308"/>
    </cofactor>
</comment>
<dbReference type="Pfam" id="PF20256">
    <property type="entry name" value="MoCoBD_2"/>
    <property type="match status" value="1"/>
</dbReference>
<feature type="domain" description="Aldehyde oxidase/xanthine dehydrogenase a/b hammerhead" evidence="5">
    <location>
        <begin position="35"/>
        <end position="146"/>
    </location>
</feature>
<dbReference type="Pfam" id="PF01315">
    <property type="entry name" value="Ald_Xan_dh_C"/>
    <property type="match status" value="1"/>
</dbReference>
<proteinExistence type="predicted"/>
<dbReference type="InterPro" id="IPR037165">
    <property type="entry name" value="AldOxase/xan_DH_Mopterin-bd_sf"/>
</dbReference>
<evidence type="ECO:0000256" key="2">
    <source>
        <dbReference type="ARBA" id="ARBA00023002"/>
    </source>
</evidence>
<keyword evidence="2" id="KW-0560">Oxidoreductase</keyword>
<dbReference type="PANTHER" id="PTHR11908">
    <property type="entry name" value="XANTHINE DEHYDROGENASE"/>
    <property type="match status" value="1"/>
</dbReference>
<dbReference type="Gene3D" id="3.30.365.10">
    <property type="entry name" value="Aldehyde oxidase/xanthine dehydrogenase, molybdopterin binding domain"/>
    <property type="match status" value="4"/>
</dbReference>
<evidence type="ECO:0000313" key="6">
    <source>
        <dbReference type="EMBL" id="TDT14722.1"/>
    </source>
</evidence>
<dbReference type="PANTHER" id="PTHR11908:SF132">
    <property type="entry name" value="ALDEHYDE OXIDASE 1-RELATED"/>
    <property type="match status" value="1"/>
</dbReference>
<evidence type="ECO:0000256" key="4">
    <source>
        <dbReference type="SAM" id="MobiDB-lite"/>
    </source>
</evidence>
<accession>A0A4R7HUW5</accession>
<dbReference type="InterPro" id="IPR046867">
    <property type="entry name" value="AldOxase/xan_DH_MoCoBD2"/>
</dbReference>
<reference evidence="6 7" key="1">
    <citation type="submission" date="2019-03" db="EMBL/GenBank/DDBJ databases">
        <title>Sequencing the genomes of 1000 actinobacteria strains.</title>
        <authorList>
            <person name="Klenk H.-P."/>
        </authorList>
    </citation>
    <scope>NUCLEOTIDE SEQUENCE [LARGE SCALE GENOMIC DNA]</scope>
    <source>
        <strain evidence="6 7">DSM 18936</strain>
    </source>
</reference>
<dbReference type="Proteomes" id="UP000294558">
    <property type="component" value="Unassembled WGS sequence"/>
</dbReference>
<dbReference type="InterPro" id="IPR008274">
    <property type="entry name" value="AldOxase/xan_DH_MoCoBD1"/>
</dbReference>
<dbReference type="GO" id="GO:0016491">
    <property type="term" value="F:oxidoreductase activity"/>
    <property type="evidence" value="ECO:0007669"/>
    <property type="project" value="UniProtKB-KW"/>
</dbReference>
<dbReference type="AlphaFoldDB" id="A0A4R7HUW5"/>
<evidence type="ECO:0000259" key="5">
    <source>
        <dbReference type="SMART" id="SM01008"/>
    </source>
</evidence>
<feature type="region of interest" description="Disordered" evidence="4">
    <location>
        <begin position="1"/>
        <end position="22"/>
    </location>
</feature>
<dbReference type="InterPro" id="IPR016208">
    <property type="entry name" value="Ald_Oxase/xanthine_DH-like"/>
</dbReference>
<name>A0A4R7HUW5_9ACTN</name>
<dbReference type="EMBL" id="SOAU01000001">
    <property type="protein sequence ID" value="TDT14722.1"/>
    <property type="molecule type" value="Genomic_DNA"/>
</dbReference>
<dbReference type="InterPro" id="IPR036856">
    <property type="entry name" value="Ald_Oxase/Xan_DH_a/b_sf"/>
</dbReference>
<protein>
    <submittedName>
        <fullName evidence="6">Carbon-monoxide dehydrogenase large subunit</fullName>
    </submittedName>
</protein>
<dbReference type="SUPFAM" id="SSF54665">
    <property type="entry name" value="CO dehydrogenase molybdoprotein N-domain-like"/>
    <property type="match status" value="1"/>
</dbReference>
<gene>
    <name evidence="6" type="ORF">BDK89_0277</name>
</gene>
<sequence>MSATLEPSPIQRPDGLRGSILGNRVSRTEDPELLTGAGKYIADLDLGEGALHAVFVRSDIAHGIINSIDVDEARSMPGVVAVWTADELDVAPHHGFAPIDPAFARPPLATDRVRFVGEAVAVVFAETAAQGADAADAVWADIEPIDAVTDAEAALAPDAPLLRPERGDNIAVADAPDSPVDLDAISDVVVRGRFVNQRVAVAPMEPHGVAAAPADDDRITVWTANQFPHYVHAAMASATGIDRSQLHIVTPRVGGGFGGKAGMQHEYTVVVVAAQRLGRPVRWIPTRTEDMQAKDHSRSQVQYAELGCTTDGAFTGLRVRLVGDAGAYPGIGAALPGGTRRMSHGTYAFPQIDFDVAVATTNTPPTGAYRGAGRPEATALLERLVDQAAHQLGIDPIELREKNLLTDDVFPFQTLTGPEYDTGSYRMPLREAARLIGYDRLRAEQQRRREAGDTVQLGIGVATYVEITGGGGGDEFGKLEVHPDGTATVSCGTLSHGQGHQTTFAMIVSAQTGIPVDRIRLVDGDTDLVPKGGGTGGSRSVQYGGSAVNEATKLVVERAKQLAARVLEADEADIVVDADAGTIGVAGVPAAALSWADLATKSEELVDAPLAADTIYAPDGASFPFGAHISAVEVDTETGRARVRRHVAVDDAGTVINKLLLEGQQHGGIASGLSQVLYEEVRYDDLGNPITSNFADYGLPSAAEMPNFDVYSTETPSDRNVLGAKGIGEASTIGSTPAIQNAIIDAVSHLGVRHIDLPCTAERVWKAIADAQSGGGDPWREPPAVFATLPKGRKVDDAAAEAADGI</sequence>
<dbReference type="RefSeq" id="WP_208293917.1">
    <property type="nucleotide sequence ID" value="NZ_SOAU01000001.1"/>
</dbReference>
<evidence type="ECO:0000313" key="7">
    <source>
        <dbReference type="Proteomes" id="UP000294558"/>
    </source>
</evidence>
<dbReference type="SMART" id="SM01008">
    <property type="entry name" value="Ald_Xan_dh_C"/>
    <property type="match status" value="1"/>
</dbReference>
<evidence type="ECO:0000256" key="3">
    <source>
        <dbReference type="ARBA" id="ARBA00053029"/>
    </source>
</evidence>
<dbReference type="FunFam" id="3.30.365.10:FF:000001">
    <property type="entry name" value="Xanthine dehydrogenase oxidase"/>
    <property type="match status" value="1"/>
</dbReference>
<dbReference type="Pfam" id="PF02738">
    <property type="entry name" value="MoCoBD_1"/>
    <property type="match status" value="1"/>
</dbReference>